<dbReference type="Proteomes" id="UP000281553">
    <property type="component" value="Unassembled WGS sequence"/>
</dbReference>
<dbReference type="PANTHER" id="PTHR44981:SF2">
    <property type="entry name" value="PERICENTRIN-LIKE PROTEIN, ISOFORM F"/>
    <property type="match status" value="1"/>
</dbReference>
<dbReference type="Pfam" id="PF10495">
    <property type="entry name" value="PACT_coil_coil"/>
    <property type="match status" value="1"/>
</dbReference>
<keyword evidence="2" id="KW-0963">Cytoplasm</keyword>
<accession>A0A3P7KZN4</accession>
<feature type="domain" description="Pericentrin/AKAP-450 centrosomal targeting" evidence="7">
    <location>
        <begin position="70"/>
        <end position="160"/>
    </location>
</feature>
<evidence type="ECO:0000313" key="9">
    <source>
        <dbReference type="Proteomes" id="UP000281553"/>
    </source>
</evidence>
<reference evidence="8 9" key="1">
    <citation type="submission" date="2018-11" db="EMBL/GenBank/DDBJ databases">
        <authorList>
            <consortium name="Pathogen Informatics"/>
        </authorList>
    </citation>
    <scope>NUCLEOTIDE SEQUENCE [LARGE SCALE GENOMIC DNA]</scope>
</reference>
<dbReference type="OrthoDB" id="6272115at2759"/>
<dbReference type="PANTHER" id="PTHR44981">
    <property type="entry name" value="PERICENTRIN-LIKE PROTEIN, ISOFORM F"/>
    <property type="match status" value="1"/>
</dbReference>
<dbReference type="GO" id="GO:0005737">
    <property type="term" value="C:cytoplasm"/>
    <property type="evidence" value="ECO:0007669"/>
    <property type="project" value="UniProtKB-ARBA"/>
</dbReference>
<dbReference type="GO" id="GO:0005813">
    <property type="term" value="C:centrosome"/>
    <property type="evidence" value="ECO:0007669"/>
    <property type="project" value="UniProtKB-SubCell"/>
</dbReference>
<comment type="subcellular location">
    <subcellularLocation>
        <location evidence="1">Cytoplasm</location>
        <location evidence="1">Cytoskeleton</location>
        <location evidence="1">Microtubule organizing center</location>
        <location evidence="1">Centrosome</location>
    </subcellularLocation>
</comment>
<dbReference type="GO" id="GO:0007165">
    <property type="term" value="P:signal transduction"/>
    <property type="evidence" value="ECO:0007669"/>
    <property type="project" value="InterPro"/>
</dbReference>
<evidence type="ECO:0000313" key="8">
    <source>
        <dbReference type="EMBL" id="VDN10645.1"/>
    </source>
</evidence>
<name>A0A3P7KZN4_DIBLA</name>
<protein>
    <recommendedName>
        <fullName evidence="7">Pericentrin/AKAP-450 centrosomal targeting domain-containing protein</fullName>
    </recommendedName>
</protein>
<keyword evidence="9" id="KW-1185">Reference proteome</keyword>
<evidence type="ECO:0000259" key="7">
    <source>
        <dbReference type="Pfam" id="PF10495"/>
    </source>
</evidence>
<keyword evidence="4" id="KW-0175">Coiled coil</keyword>
<evidence type="ECO:0000256" key="1">
    <source>
        <dbReference type="ARBA" id="ARBA00004300"/>
    </source>
</evidence>
<gene>
    <name evidence="8" type="ORF">DILT_LOCUS6476</name>
</gene>
<proteinExistence type="predicted"/>
<dbReference type="InterPro" id="IPR019528">
    <property type="entry name" value="PACT_domain"/>
</dbReference>
<dbReference type="EMBL" id="UYRU01049605">
    <property type="protein sequence ID" value="VDN10645.1"/>
    <property type="molecule type" value="Genomic_DNA"/>
</dbReference>
<keyword evidence="3" id="KW-0597">Phosphoprotein</keyword>
<feature type="region of interest" description="Disordered" evidence="6">
    <location>
        <begin position="204"/>
        <end position="234"/>
    </location>
</feature>
<evidence type="ECO:0000256" key="2">
    <source>
        <dbReference type="ARBA" id="ARBA00022490"/>
    </source>
</evidence>
<evidence type="ECO:0000256" key="4">
    <source>
        <dbReference type="ARBA" id="ARBA00023054"/>
    </source>
</evidence>
<evidence type="ECO:0000256" key="3">
    <source>
        <dbReference type="ARBA" id="ARBA00022553"/>
    </source>
</evidence>
<dbReference type="AlphaFoldDB" id="A0A3P7KZN4"/>
<evidence type="ECO:0000256" key="6">
    <source>
        <dbReference type="SAM" id="MobiDB-lite"/>
    </source>
</evidence>
<keyword evidence="5" id="KW-0206">Cytoskeleton</keyword>
<organism evidence="8 9">
    <name type="scientific">Dibothriocephalus latus</name>
    <name type="common">Fish tapeworm</name>
    <name type="synonym">Diphyllobothrium latum</name>
    <dbReference type="NCBI Taxonomy" id="60516"/>
    <lineage>
        <taxon>Eukaryota</taxon>
        <taxon>Metazoa</taxon>
        <taxon>Spiralia</taxon>
        <taxon>Lophotrochozoa</taxon>
        <taxon>Platyhelminthes</taxon>
        <taxon>Cestoda</taxon>
        <taxon>Eucestoda</taxon>
        <taxon>Diphyllobothriidea</taxon>
        <taxon>Diphyllobothriidae</taxon>
        <taxon>Dibothriocephalus</taxon>
    </lineage>
</organism>
<sequence>MYEEERQRSCALEKSLFIARSDLDKKEEQLKTAELFFQRCSVGMDKVSPLSHFINSAQSPSSQVKQLTARCLRLQSFRRSLTYQKSYLILLLGSFQYSQQAVTASLGRGLLMGASPSFSDPHYGAATNGHWPLRTPPAVVRFRAAATVVRVIYRMKLIVSRRQRLANRIPLPVLLEYSTQSDARLSRLLFDSCGTPTSSHVVTEVSPSKCESHPTVDRQVNGTSPLVGRSTALR</sequence>
<dbReference type="InterPro" id="IPR028745">
    <property type="entry name" value="AKAP9/Pericentrin"/>
</dbReference>
<dbReference type="GO" id="GO:0060090">
    <property type="term" value="F:molecular adaptor activity"/>
    <property type="evidence" value="ECO:0007669"/>
    <property type="project" value="InterPro"/>
</dbReference>
<evidence type="ECO:0000256" key="5">
    <source>
        <dbReference type="ARBA" id="ARBA00023212"/>
    </source>
</evidence>